<dbReference type="PANTHER" id="PTHR42878:SF15">
    <property type="entry name" value="BACTERIOPHYTOCHROME"/>
    <property type="match status" value="1"/>
</dbReference>
<dbReference type="Pfam" id="PF02518">
    <property type="entry name" value="HATPase_c"/>
    <property type="match status" value="1"/>
</dbReference>
<feature type="domain" description="Histidine kinase" evidence="9">
    <location>
        <begin position="723"/>
        <end position="942"/>
    </location>
</feature>
<dbReference type="InterPro" id="IPR013656">
    <property type="entry name" value="PAS_4"/>
</dbReference>
<dbReference type="Gene3D" id="3.30.565.10">
    <property type="entry name" value="Histidine kinase-like ATPase, C-terminal domain"/>
    <property type="match status" value="1"/>
</dbReference>
<dbReference type="EMBL" id="JBHSRS010000018">
    <property type="protein sequence ID" value="MFC6281895.1"/>
    <property type="molecule type" value="Genomic_DNA"/>
</dbReference>
<keyword evidence="8" id="KW-1133">Transmembrane helix</keyword>
<dbReference type="InterPro" id="IPR005467">
    <property type="entry name" value="His_kinase_dom"/>
</dbReference>
<proteinExistence type="predicted"/>
<dbReference type="SMART" id="SM00086">
    <property type="entry name" value="PAC"/>
    <property type="match status" value="2"/>
</dbReference>
<dbReference type="InterPro" id="IPR036097">
    <property type="entry name" value="HisK_dim/P_sf"/>
</dbReference>
<dbReference type="SMART" id="SM00388">
    <property type="entry name" value="HisKA"/>
    <property type="match status" value="1"/>
</dbReference>
<dbReference type="EC" id="2.7.13.3" evidence="2"/>
<dbReference type="InterPro" id="IPR035965">
    <property type="entry name" value="PAS-like_dom_sf"/>
</dbReference>
<dbReference type="Pfam" id="PF08447">
    <property type="entry name" value="PAS_3"/>
    <property type="match status" value="1"/>
</dbReference>
<comment type="catalytic activity">
    <reaction evidence="1">
        <text>ATP + protein L-histidine = ADP + protein N-phospho-L-histidine.</text>
        <dbReference type="EC" id="2.7.13.3"/>
    </reaction>
</comment>
<evidence type="ECO:0000259" key="9">
    <source>
        <dbReference type="PROSITE" id="PS50109"/>
    </source>
</evidence>
<feature type="domain" description="PAS" evidence="10">
    <location>
        <begin position="577"/>
        <end position="639"/>
    </location>
</feature>
<comment type="caution">
    <text evidence="12">The sequence shown here is derived from an EMBL/GenBank/DDBJ whole genome shotgun (WGS) entry which is preliminary data.</text>
</comment>
<reference evidence="13" key="1">
    <citation type="journal article" date="2019" name="Int. J. Syst. Evol. Microbiol.">
        <title>The Global Catalogue of Microorganisms (GCM) 10K type strain sequencing project: providing services to taxonomists for standard genome sequencing and annotation.</title>
        <authorList>
            <consortium name="The Broad Institute Genomics Platform"/>
            <consortium name="The Broad Institute Genome Sequencing Center for Infectious Disease"/>
            <person name="Wu L."/>
            <person name="Ma J."/>
        </authorList>
    </citation>
    <scope>NUCLEOTIDE SEQUENCE [LARGE SCALE GENOMIC DNA]</scope>
    <source>
        <strain evidence="13">CCUG 39402</strain>
    </source>
</reference>
<keyword evidence="4" id="KW-0808">Transferase</keyword>
<dbReference type="SMART" id="SM00065">
    <property type="entry name" value="GAF"/>
    <property type="match status" value="2"/>
</dbReference>
<dbReference type="PRINTS" id="PR00344">
    <property type="entry name" value="BCTRLSENSOR"/>
</dbReference>
<name>A0ABW1TXJ0_9BURK</name>
<evidence type="ECO:0000259" key="10">
    <source>
        <dbReference type="PROSITE" id="PS50112"/>
    </source>
</evidence>
<evidence type="ECO:0000256" key="4">
    <source>
        <dbReference type="ARBA" id="ARBA00022679"/>
    </source>
</evidence>
<evidence type="ECO:0000313" key="12">
    <source>
        <dbReference type="EMBL" id="MFC6281895.1"/>
    </source>
</evidence>
<dbReference type="InterPro" id="IPR001610">
    <property type="entry name" value="PAC"/>
</dbReference>
<dbReference type="Pfam" id="PF08448">
    <property type="entry name" value="PAS_4"/>
    <property type="match status" value="1"/>
</dbReference>
<organism evidence="12 13">
    <name type="scientific">Polaromonas aquatica</name>
    <dbReference type="NCBI Taxonomy" id="332657"/>
    <lineage>
        <taxon>Bacteria</taxon>
        <taxon>Pseudomonadati</taxon>
        <taxon>Pseudomonadota</taxon>
        <taxon>Betaproteobacteria</taxon>
        <taxon>Burkholderiales</taxon>
        <taxon>Comamonadaceae</taxon>
        <taxon>Polaromonas</taxon>
    </lineage>
</organism>
<evidence type="ECO:0000256" key="7">
    <source>
        <dbReference type="SAM" id="MobiDB-lite"/>
    </source>
</evidence>
<feature type="domain" description="PAC" evidence="11">
    <location>
        <begin position="642"/>
        <end position="694"/>
    </location>
</feature>
<dbReference type="SMART" id="SM00091">
    <property type="entry name" value="PAS"/>
    <property type="match status" value="2"/>
</dbReference>
<dbReference type="PROSITE" id="PS50113">
    <property type="entry name" value="PAC"/>
    <property type="match status" value="2"/>
</dbReference>
<dbReference type="Pfam" id="PF13185">
    <property type="entry name" value="GAF_2"/>
    <property type="match status" value="1"/>
</dbReference>
<keyword evidence="3" id="KW-0597">Phosphoprotein</keyword>
<accession>A0ABW1TXJ0</accession>
<dbReference type="Pfam" id="PF00512">
    <property type="entry name" value="HisKA"/>
    <property type="match status" value="1"/>
</dbReference>
<dbReference type="Gene3D" id="1.10.287.130">
    <property type="match status" value="1"/>
</dbReference>
<protein>
    <recommendedName>
        <fullName evidence="2">histidine kinase</fullName>
        <ecNumber evidence="2">2.7.13.3</ecNumber>
    </recommendedName>
</protein>
<dbReference type="PANTHER" id="PTHR42878">
    <property type="entry name" value="TWO-COMPONENT HISTIDINE KINASE"/>
    <property type="match status" value="1"/>
</dbReference>
<keyword evidence="5" id="KW-0418">Kinase</keyword>
<dbReference type="Pfam" id="PF01590">
    <property type="entry name" value="GAF"/>
    <property type="match status" value="1"/>
</dbReference>
<gene>
    <name evidence="12" type="ORF">ACFQND_11685</name>
</gene>
<dbReference type="CDD" id="cd00082">
    <property type="entry name" value="HisKA"/>
    <property type="match status" value="1"/>
</dbReference>
<sequence length="943" mass="103799">MLNRLGFRSRLLLIVLLALLPLGLLAGLAAANERVASRPLELLLVLLALCWGVACAWWLGDRLMAGAAAAAIAAVADHGTEQQHAEGFALAQEQVLALIAGGASLQQSLDAIVLLIEKRSPGSLCSILLLEGQLLRHGSAPSLPDSYNQAIDGLQIGEGVGACGTAAYRKEAVVVEDTERDPLMQNFRGLLRTYGLRACWSAPVLSGLGEVLATFAVYRRSPGQPQASDLESIATATRLARIALERARAETELVGSEARFRELAENVQDVFYNWDGKTGRIAYVSPHYEKIWGRSCESLYADPNSYMEAVLPEDRYILAHADELTRAGGVSDVEYRIVSADGQIRWIRDNGCGVLDAAGELVRVVGTARDITDRKLADLRLASTNRALEMLSRSCMAINRIDDETGLLAEICRVAVEVGNYRMAWVGYAQDDESRSIVPMAHAGVEDGYLATIRLSWREDQTIGQGPAGRAVRSGKPAQSGDISRSGEQFHWQEEALQRGYRNALCLPLHDGQRSFGVLCLYSDEMLQFLDDEVGLLQELADNLAFGIGSLRARLERSRSQEATRQAALKVHEQASLLDRAQDAIMLRNLDSTLRYWNKGAERMYGWTAEEVLGRTMEDLMYRRPQVLATAMRQTLAGNGDWTGELEEVARDGSVVWLEARWTVVRDEQGQVNGVLCINTDIRERKRAREEILKLNAGLEERVQRRTAQLEFANKQLEAFSYSVSHDLRTPLSTIDGFSNLLEKSLRKAITGPHAERSQHYLTRIRAGVNQMGDLIDAMLSLAQISRAPLQWEPADLSAMATALLGGYQEREPGRQVRVQVEPGLVVQGDPRLLKQVLGNLLGNAWKFSAGTEHTEIAFGHEINAAGETIYFVRDNGAGFDMAYAEKLFDAFQRLHSPSEFPGTGIGLTTVQRIILRHGGRVWGESALGKGATFYFTLGAVKF</sequence>
<dbReference type="RefSeq" id="WP_371438506.1">
    <property type="nucleotide sequence ID" value="NZ_JBHSRS010000018.1"/>
</dbReference>
<dbReference type="InterPro" id="IPR050351">
    <property type="entry name" value="BphY/WalK/GraS-like"/>
</dbReference>
<evidence type="ECO:0000256" key="6">
    <source>
        <dbReference type="ARBA" id="ARBA00023136"/>
    </source>
</evidence>
<dbReference type="SUPFAM" id="SSF55785">
    <property type="entry name" value="PYP-like sensor domain (PAS domain)"/>
    <property type="match status" value="2"/>
</dbReference>
<dbReference type="SUPFAM" id="SSF55781">
    <property type="entry name" value="GAF domain-like"/>
    <property type="match status" value="2"/>
</dbReference>
<dbReference type="InterPro" id="IPR003661">
    <property type="entry name" value="HisK_dim/P_dom"/>
</dbReference>
<dbReference type="NCBIfam" id="TIGR00229">
    <property type="entry name" value="sensory_box"/>
    <property type="match status" value="2"/>
</dbReference>
<dbReference type="InterPro" id="IPR029016">
    <property type="entry name" value="GAF-like_dom_sf"/>
</dbReference>
<dbReference type="InterPro" id="IPR004358">
    <property type="entry name" value="Sig_transdc_His_kin-like_C"/>
</dbReference>
<evidence type="ECO:0000256" key="3">
    <source>
        <dbReference type="ARBA" id="ARBA00022553"/>
    </source>
</evidence>
<dbReference type="SUPFAM" id="SSF47384">
    <property type="entry name" value="Homodimeric domain of signal transducing histidine kinase"/>
    <property type="match status" value="1"/>
</dbReference>
<feature type="region of interest" description="Disordered" evidence="7">
    <location>
        <begin position="464"/>
        <end position="486"/>
    </location>
</feature>
<dbReference type="SUPFAM" id="SSF55874">
    <property type="entry name" value="ATPase domain of HSP90 chaperone/DNA topoisomerase II/histidine kinase"/>
    <property type="match status" value="1"/>
</dbReference>
<dbReference type="PROSITE" id="PS50109">
    <property type="entry name" value="HIS_KIN"/>
    <property type="match status" value="1"/>
</dbReference>
<dbReference type="CDD" id="cd00130">
    <property type="entry name" value="PAS"/>
    <property type="match status" value="2"/>
</dbReference>
<evidence type="ECO:0000259" key="11">
    <source>
        <dbReference type="PROSITE" id="PS50113"/>
    </source>
</evidence>
<dbReference type="InterPro" id="IPR003594">
    <property type="entry name" value="HATPase_dom"/>
</dbReference>
<dbReference type="Gene3D" id="3.30.450.40">
    <property type="match status" value="2"/>
</dbReference>
<keyword evidence="8" id="KW-0812">Transmembrane</keyword>
<evidence type="ECO:0000256" key="8">
    <source>
        <dbReference type="SAM" id="Phobius"/>
    </source>
</evidence>
<feature type="domain" description="PAS" evidence="10">
    <location>
        <begin position="256"/>
        <end position="315"/>
    </location>
</feature>
<evidence type="ECO:0000256" key="5">
    <source>
        <dbReference type="ARBA" id="ARBA00022777"/>
    </source>
</evidence>
<evidence type="ECO:0000256" key="1">
    <source>
        <dbReference type="ARBA" id="ARBA00000085"/>
    </source>
</evidence>
<dbReference type="PROSITE" id="PS50112">
    <property type="entry name" value="PAS"/>
    <property type="match status" value="2"/>
</dbReference>
<dbReference type="InterPro" id="IPR013655">
    <property type="entry name" value="PAS_fold_3"/>
</dbReference>
<dbReference type="InterPro" id="IPR036890">
    <property type="entry name" value="HATPase_C_sf"/>
</dbReference>
<feature type="transmembrane region" description="Helical" evidence="8">
    <location>
        <begin position="41"/>
        <end position="59"/>
    </location>
</feature>
<dbReference type="SMART" id="SM00387">
    <property type="entry name" value="HATPase_c"/>
    <property type="match status" value="1"/>
</dbReference>
<dbReference type="Gene3D" id="3.30.450.20">
    <property type="entry name" value="PAS domain"/>
    <property type="match status" value="2"/>
</dbReference>
<keyword evidence="13" id="KW-1185">Reference proteome</keyword>
<dbReference type="Proteomes" id="UP001596270">
    <property type="component" value="Unassembled WGS sequence"/>
</dbReference>
<feature type="domain" description="PAC" evidence="11">
    <location>
        <begin position="331"/>
        <end position="383"/>
    </location>
</feature>
<dbReference type="InterPro" id="IPR000700">
    <property type="entry name" value="PAS-assoc_C"/>
</dbReference>
<evidence type="ECO:0000313" key="13">
    <source>
        <dbReference type="Proteomes" id="UP001596270"/>
    </source>
</evidence>
<dbReference type="InterPro" id="IPR003018">
    <property type="entry name" value="GAF"/>
</dbReference>
<evidence type="ECO:0000256" key="2">
    <source>
        <dbReference type="ARBA" id="ARBA00012438"/>
    </source>
</evidence>
<keyword evidence="6 8" id="KW-0472">Membrane</keyword>
<dbReference type="InterPro" id="IPR000014">
    <property type="entry name" value="PAS"/>
</dbReference>